<dbReference type="AlphaFoldDB" id="A0A0V0I503"/>
<protein>
    <submittedName>
        <fullName evidence="1">Putative ovule protein</fullName>
    </submittedName>
</protein>
<dbReference type="EMBL" id="GEDG01011090">
    <property type="protein sequence ID" value="JAP27512.1"/>
    <property type="molecule type" value="Transcribed_RNA"/>
</dbReference>
<evidence type="ECO:0000313" key="1">
    <source>
        <dbReference type="EMBL" id="JAP27512.1"/>
    </source>
</evidence>
<reference evidence="1" key="1">
    <citation type="submission" date="2015-12" db="EMBL/GenBank/DDBJ databases">
        <title>Gene expression during late stages of embryo sac development: a critical building block for successful pollen-pistil interactions.</title>
        <authorList>
            <person name="Liu Y."/>
            <person name="Joly V."/>
            <person name="Sabar M."/>
            <person name="Matton D.P."/>
        </authorList>
    </citation>
    <scope>NUCLEOTIDE SEQUENCE</scope>
</reference>
<name>A0A0V0I503_SOLCH</name>
<proteinExistence type="predicted"/>
<accession>A0A0V0I503</accession>
<organism evidence="1">
    <name type="scientific">Solanum chacoense</name>
    <name type="common">Chaco potato</name>
    <dbReference type="NCBI Taxonomy" id="4108"/>
    <lineage>
        <taxon>Eukaryota</taxon>
        <taxon>Viridiplantae</taxon>
        <taxon>Streptophyta</taxon>
        <taxon>Embryophyta</taxon>
        <taxon>Tracheophyta</taxon>
        <taxon>Spermatophyta</taxon>
        <taxon>Magnoliopsida</taxon>
        <taxon>eudicotyledons</taxon>
        <taxon>Gunneridae</taxon>
        <taxon>Pentapetalae</taxon>
        <taxon>asterids</taxon>
        <taxon>lamiids</taxon>
        <taxon>Solanales</taxon>
        <taxon>Solanaceae</taxon>
        <taxon>Solanoideae</taxon>
        <taxon>Solaneae</taxon>
        <taxon>Solanum</taxon>
    </lineage>
</organism>
<sequence length="61" mass="7205">MKALTEAAAYWSTKKCTIMVRGHLKRRLRYLVKEPRLGIRYRFGFFATHTFTQKLIPDTVS</sequence>